<dbReference type="EMBL" id="OMOQ01000003">
    <property type="protein sequence ID" value="SPH24107.1"/>
    <property type="molecule type" value="Genomic_DNA"/>
</dbReference>
<name>A0A2R8BL09_9RHOB</name>
<gene>
    <name evidence="1" type="primary">mshA_1</name>
    <name evidence="1" type="ORF">DEA8626_03156</name>
</gene>
<keyword evidence="2" id="KW-1185">Reference proteome</keyword>
<keyword evidence="1" id="KW-0808">Transferase</keyword>
<dbReference type="GO" id="GO:0102710">
    <property type="term" value="F:D-inositol-3-phosphate glycosyltransferase activity"/>
    <property type="evidence" value="ECO:0007669"/>
    <property type="project" value="UniProtKB-EC"/>
</dbReference>
<dbReference type="EC" id="2.4.1.250" evidence="1"/>
<evidence type="ECO:0000313" key="1">
    <source>
        <dbReference type="EMBL" id="SPH24107.1"/>
    </source>
</evidence>
<dbReference type="AlphaFoldDB" id="A0A2R8BL09"/>
<reference evidence="1 2" key="1">
    <citation type="submission" date="2018-03" db="EMBL/GenBank/DDBJ databases">
        <authorList>
            <person name="Keele B.F."/>
        </authorList>
    </citation>
    <scope>NUCLEOTIDE SEQUENCE [LARGE SCALE GENOMIC DNA]</scope>
    <source>
        <strain evidence="1 2">CECT 8626</strain>
    </source>
</reference>
<accession>A0A2R8BL09</accession>
<organism evidence="1 2">
    <name type="scientific">Albidovulum aquaemixtae</name>
    <dbReference type="NCBI Taxonomy" id="1542388"/>
    <lineage>
        <taxon>Bacteria</taxon>
        <taxon>Pseudomonadati</taxon>
        <taxon>Pseudomonadota</taxon>
        <taxon>Alphaproteobacteria</taxon>
        <taxon>Rhodobacterales</taxon>
        <taxon>Paracoccaceae</taxon>
        <taxon>Albidovulum</taxon>
    </lineage>
</organism>
<dbReference type="RefSeq" id="WP_146188887.1">
    <property type="nucleotide sequence ID" value="NZ_OMOQ01000003.1"/>
</dbReference>
<dbReference type="CDD" id="cd03801">
    <property type="entry name" value="GT4_PimA-like"/>
    <property type="match status" value="1"/>
</dbReference>
<sequence>MSILQPLLRMAAIDGPVDLPATLARLPRIRALMSMPCASVGVGMTCRSLLAAAAEAGVQTDLHTAFFHGERPRALGVRRSVPAAFRRLPFGLMREPALRRLHRDYLGRLEAGDVAYLWPFCPIEIYEALAARGVTIVSEAVNTRMAVARQILDAAYADLGISPGHAITEARIAEQDRRHALCSAIFAPSPATENALTGTPLERRFIPTSYGCHVPARLAERPPRADGAPVRFLFVGTAGVRKGMHHLLRAWRHAPPDTSLRIVGKIEPAIRRLFADVLDRPDVSCAGFSLDVASEYRAADVALLPSIEEGDPIVTYEAAGHGLPVIASRMGAGRIGDETDAITIIDPAETGTFSDLIAAFAASEELRRDHGVRARAAVMNYDWSRVAPRRFARLAAYLGV</sequence>
<keyword evidence="1" id="KW-0328">Glycosyltransferase</keyword>
<dbReference type="Proteomes" id="UP000244924">
    <property type="component" value="Unassembled WGS sequence"/>
</dbReference>
<evidence type="ECO:0000313" key="2">
    <source>
        <dbReference type="Proteomes" id="UP000244924"/>
    </source>
</evidence>
<dbReference type="Gene3D" id="3.40.50.2000">
    <property type="entry name" value="Glycogen Phosphorylase B"/>
    <property type="match status" value="2"/>
</dbReference>
<dbReference type="SUPFAM" id="SSF53756">
    <property type="entry name" value="UDP-Glycosyltransferase/glycogen phosphorylase"/>
    <property type="match status" value="1"/>
</dbReference>
<protein>
    <submittedName>
        <fullName evidence="1">D-inositol-3-phosphate glycosyltransferase</fullName>
        <ecNumber evidence="1">2.4.1.250</ecNumber>
    </submittedName>
</protein>
<dbReference type="PANTHER" id="PTHR12526">
    <property type="entry name" value="GLYCOSYLTRANSFERASE"/>
    <property type="match status" value="1"/>
</dbReference>
<dbReference type="Pfam" id="PF13692">
    <property type="entry name" value="Glyco_trans_1_4"/>
    <property type="match status" value="1"/>
</dbReference>
<proteinExistence type="predicted"/>
<dbReference type="OrthoDB" id="9790710at2"/>